<evidence type="ECO:0000313" key="5">
    <source>
        <dbReference type="EMBL" id="PDV99131.1"/>
    </source>
</evidence>
<dbReference type="Pfam" id="PF13641">
    <property type="entry name" value="Glyco_tranf_2_3"/>
    <property type="match status" value="1"/>
</dbReference>
<keyword evidence="4" id="KW-1133">Transmembrane helix</keyword>
<dbReference type="PANTHER" id="PTHR43630">
    <property type="entry name" value="POLY-BETA-1,6-N-ACETYL-D-GLUCOSAMINE SYNTHASE"/>
    <property type="match status" value="1"/>
</dbReference>
<sequence>MRAEHPPVPTLIRTPKVSTLVAAWNEGSQIEAHLRSFLELTYPDIELILCAGGTDETYVRALRYAGPHVTVIEQQPGEGKQRALARCLEYATGEIVYLTDADCLFDDEALTRLLAPLVNEGEQVATGSSRLLDEQMEQILPRHLWAAEMVSDAHRSTISDGLLGRNAALTRNAIAHIGGLNYQAPTGTDYQLAKRLLQIGLTIRFVRESVVSTGYPETFITYQRKQSRWLRNLLIYGPVYEAWKDVAATRRTLAIGLGMLLLPVVGLRLRPVLLLWFLLLSHGMLARLRYASFSTRLSGHPVPAMLFAAIPALTMADVVVWSMPLLDLIDSARRSRW</sequence>
<dbReference type="Gene3D" id="3.90.550.10">
    <property type="entry name" value="Spore Coat Polysaccharide Biosynthesis Protein SpsA, Chain A"/>
    <property type="match status" value="1"/>
</dbReference>
<feature type="transmembrane region" description="Helical" evidence="4">
    <location>
        <begin position="304"/>
        <end position="326"/>
    </location>
</feature>
<evidence type="ECO:0000256" key="2">
    <source>
        <dbReference type="ARBA" id="ARBA00022676"/>
    </source>
</evidence>
<dbReference type="SUPFAM" id="SSF53448">
    <property type="entry name" value="Nucleotide-diphospho-sugar transferases"/>
    <property type="match status" value="1"/>
</dbReference>
<comment type="caution">
    <text evidence="5">The sequence shown here is derived from an EMBL/GenBank/DDBJ whole genome shotgun (WGS) entry which is preliminary data.</text>
</comment>
<dbReference type="EMBL" id="LYXE01000083">
    <property type="protein sequence ID" value="PDV99131.1"/>
    <property type="molecule type" value="Genomic_DNA"/>
</dbReference>
<evidence type="ECO:0000256" key="3">
    <source>
        <dbReference type="ARBA" id="ARBA00022679"/>
    </source>
</evidence>
<dbReference type="PANTHER" id="PTHR43630:SF1">
    <property type="entry name" value="POLY-BETA-1,6-N-ACETYL-D-GLUCOSAMINE SYNTHASE"/>
    <property type="match status" value="1"/>
</dbReference>
<evidence type="ECO:0000256" key="1">
    <source>
        <dbReference type="ARBA" id="ARBA00006739"/>
    </source>
</evidence>
<gene>
    <name evidence="5" type="ORF">A9Q02_13450</name>
</gene>
<proteinExistence type="inferred from homology"/>
<dbReference type="GO" id="GO:0016757">
    <property type="term" value="F:glycosyltransferase activity"/>
    <property type="evidence" value="ECO:0007669"/>
    <property type="project" value="UniProtKB-KW"/>
</dbReference>
<keyword evidence="2" id="KW-0328">Glycosyltransferase</keyword>
<dbReference type="AlphaFoldDB" id="A0A2H3KM06"/>
<protein>
    <recommendedName>
        <fullName evidence="7">Glycosyl transferase</fullName>
    </recommendedName>
</protein>
<evidence type="ECO:0000313" key="6">
    <source>
        <dbReference type="Proteomes" id="UP000220922"/>
    </source>
</evidence>
<dbReference type="InterPro" id="IPR029044">
    <property type="entry name" value="Nucleotide-diphossugar_trans"/>
</dbReference>
<keyword evidence="4" id="KW-0812">Transmembrane</keyword>
<organism evidence="5 6">
    <name type="scientific">Candidatus Chloroploca asiatica</name>
    <dbReference type="NCBI Taxonomy" id="1506545"/>
    <lineage>
        <taxon>Bacteria</taxon>
        <taxon>Bacillati</taxon>
        <taxon>Chloroflexota</taxon>
        <taxon>Chloroflexia</taxon>
        <taxon>Chloroflexales</taxon>
        <taxon>Chloroflexineae</taxon>
        <taxon>Oscillochloridaceae</taxon>
        <taxon>Candidatus Chloroploca</taxon>
    </lineage>
</organism>
<reference evidence="5 6" key="1">
    <citation type="submission" date="2016-05" db="EMBL/GenBank/DDBJ databases">
        <authorList>
            <person name="Lavstsen T."/>
            <person name="Jespersen J.S."/>
        </authorList>
    </citation>
    <scope>NUCLEOTIDE SEQUENCE [LARGE SCALE GENOMIC DNA]</scope>
    <source>
        <strain evidence="5 6">B7-9</strain>
    </source>
</reference>
<keyword evidence="3" id="KW-0808">Transferase</keyword>
<comment type="similarity">
    <text evidence="1">Belongs to the glycosyltransferase 2 family.</text>
</comment>
<keyword evidence="6" id="KW-1185">Reference proteome</keyword>
<accession>A0A2H3KM06</accession>
<feature type="transmembrane region" description="Helical" evidence="4">
    <location>
        <begin position="260"/>
        <end position="284"/>
    </location>
</feature>
<evidence type="ECO:0008006" key="7">
    <source>
        <dbReference type="Google" id="ProtNLM"/>
    </source>
</evidence>
<name>A0A2H3KM06_9CHLR</name>
<dbReference type="Proteomes" id="UP000220922">
    <property type="component" value="Unassembled WGS sequence"/>
</dbReference>
<evidence type="ECO:0000256" key="4">
    <source>
        <dbReference type="SAM" id="Phobius"/>
    </source>
</evidence>
<keyword evidence="4" id="KW-0472">Membrane</keyword>